<accession>A0AAU8K2U6</accession>
<dbReference type="KEGG" id="kcm:ABWK59_27375"/>
<organism evidence="2">
    <name type="scientific">Kitasatospora camelliae</name>
    <dbReference type="NCBI Taxonomy" id="3156397"/>
    <lineage>
        <taxon>Bacteria</taxon>
        <taxon>Bacillati</taxon>
        <taxon>Actinomycetota</taxon>
        <taxon>Actinomycetes</taxon>
        <taxon>Kitasatosporales</taxon>
        <taxon>Streptomycetaceae</taxon>
        <taxon>Kitasatospora</taxon>
    </lineage>
</organism>
<evidence type="ECO:0000313" key="2">
    <source>
        <dbReference type="EMBL" id="XCM82371.1"/>
    </source>
</evidence>
<dbReference type="RefSeq" id="WP_354643303.1">
    <property type="nucleotide sequence ID" value="NZ_CP159872.1"/>
</dbReference>
<sequence>MVICALLSIGMLAVPGRAIADGPAGEVNPCASRDICIIITEPGSTPRPGQTGTGGGGGSDGVQMCAWNGKEYPCWDDALGWFSTADGCYYHRSQPQPPAGDPAWGGHDPSSGAVYEVNCRGDDGMLTPKPSTFFAQPPGGPPPDNPVTLGWDAFGKIEFEDPEVHAAPSDTGVVGVPVWLWYVATPRTSGTLEGTAPGRTFSVTARAVLDHVEWDTGDGSYFTCSPKDAATPYRADAPAGAQPPCGHVYRSTSADKKDQRFDVTATLVWKVVVTRSDTSGTVFSFFWKRSNLADPFKTKVAEVQVLN</sequence>
<evidence type="ECO:0008006" key="3">
    <source>
        <dbReference type="Google" id="ProtNLM"/>
    </source>
</evidence>
<gene>
    <name evidence="2" type="ORF">ABWK59_27375</name>
</gene>
<proteinExistence type="predicted"/>
<feature type="signal peptide" evidence="1">
    <location>
        <begin position="1"/>
        <end position="20"/>
    </location>
</feature>
<evidence type="ECO:0000256" key="1">
    <source>
        <dbReference type="SAM" id="SignalP"/>
    </source>
</evidence>
<keyword evidence="1" id="KW-0732">Signal</keyword>
<dbReference type="EMBL" id="CP159872">
    <property type="protein sequence ID" value="XCM82371.1"/>
    <property type="molecule type" value="Genomic_DNA"/>
</dbReference>
<dbReference type="AlphaFoldDB" id="A0AAU8K2U6"/>
<protein>
    <recommendedName>
        <fullName evidence="3">Peptidase inhibitor family I36</fullName>
    </recommendedName>
</protein>
<reference evidence="2" key="1">
    <citation type="submission" date="2024-06" db="EMBL/GenBank/DDBJ databases">
        <title>The genome sequences of Kitasatospora sp. strain HUAS MG31.</title>
        <authorList>
            <person name="Mo P."/>
        </authorList>
    </citation>
    <scope>NUCLEOTIDE SEQUENCE</scope>
    <source>
        <strain evidence="2">HUAS MG31</strain>
    </source>
</reference>
<feature type="chain" id="PRO_5043661360" description="Peptidase inhibitor family I36" evidence="1">
    <location>
        <begin position="21"/>
        <end position="307"/>
    </location>
</feature>
<name>A0AAU8K2U6_9ACTN</name>